<feature type="compositionally biased region" description="Basic and acidic residues" evidence="6">
    <location>
        <begin position="239"/>
        <end position="272"/>
    </location>
</feature>
<evidence type="ECO:0000256" key="5">
    <source>
        <dbReference type="RuleBase" id="RU003512"/>
    </source>
</evidence>
<dbReference type="AlphaFoldDB" id="A0A6B1DN35"/>
<evidence type="ECO:0000256" key="1">
    <source>
        <dbReference type="ARBA" id="ARBA00004196"/>
    </source>
</evidence>
<comment type="caution">
    <text evidence="7">The sequence shown here is derived from an EMBL/GenBank/DDBJ whole genome shotgun (WGS) entry which is preliminary data.</text>
</comment>
<feature type="compositionally biased region" description="Basic and acidic residues" evidence="6">
    <location>
        <begin position="290"/>
        <end position="305"/>
    </location>
</feature>
<dbReference type="SUPFAM" id="SSF53807">
    <property type="entry name" value="Helical backbone' metal receptor"/>
    <property type="match status" value="1"/>
</dbReference>
<sequence>MQPDLGPTGIVDFDEQDNRGYRGGVGHGRAAGMGCSIPSYPEPAPSNSITIMRVSPHRFLAGSQPTVCCAILIYPDDECCPRSIAMTVPRSIFRLIPILLIVIGSALAACVVPAEVPVTGDGPAAESQPLRIVTSGSIVADWVRQIGGDHVEVSALVPPGGDMHMFQPGPQDVARVADADMVVMIGMGLEAGWLDQLFEQARADEAVVISLEEFIDPLPYLPMGGAGDAHGDEEEHEDHEDGHGHDEDADEHHEDAHGHDDDADEDHGHGHDEETDDDHGDHEDADGDHEDAHDHHEHGSEDPHFWFDPPRVRAAVTGLAQAMGAADPEHAAIYAERAARYGLELEELHSWIIEQVSVLSAEQRVLVTSHDSFQYFAHLYDFEVVGTIIPSLGTSAEIEAQALARLVDTIKDHGVNAIFTEALTDKLAASLAQETGVDIVVRLYTGSLGVPGSGAETYIDMMRHNVETMVQALSTQ</sequence>
<evidence type="ECO:0000313" key="7">
    <source>
        <dbReference type="EMBL" id="MYD88818.1"/>
    </source>
</evidence>
<dbReference type="Pfam" id="PF01297">
    <property type="entry name" value="ZnuA"/>
    <property type="match status" value="1"/>
</dbReference>
<evidence type="ECO:0000256" key="2">
    <source>
        <dbReference type="ARBA" id="ARBA00022448"/>
    </source>
</evidence>
<dbReference type="PANTHER" id="PTHR42953">
    <property type="entry name" value="HIGH-AFFINITY ZINC UPTAKE SYSTEM PROTEIN ZNUA-RELATED"/>
    <property type="match status" value="1"/>
</dbReference>
<dbReference type="GO" id="GO:0046872">
    <property type="term" value="F:metal ion binding"/>
    <property type="evidence" value="ECO:0007669"/>
    <property type="project" value="UniProtKB-KW"/>
</dbReference>
<dbReference type="InterPro" id="IPR006127">
    <property type="entry name" value="ZnuA-like"/>
</dbReference>
<proteinExistence type="inferred from homology"/>
<name>A0A6B1DN35_9CHLR</name>
<evidence type="ECO:0000256" key="4">
    <source>
        <dbReference type="ARBA" id="ARBA00022729"/>
    </source>
</evidence>
<dbReference type="GO" id="GO:0007155">
    <property type="term" value="P:cell adhesion"/>
    <property type="evidence" value="ECO:0007669"/>
    <property type="project" value="InterPro"/>
</dbReference>
<gene>
    <name evidence="7" type="ORF">F4Y08_00545</name>
</gene>
<organism evidence="7">
    <name type="scientific">Caldilineaceae bacterium SB0662_bin_9</name>
    <dbReference type="NCBI Taxonomy" id="2605258"/>
    <lineage>
        <taxon>Bacteria</taxon>
        <taxon>Bacillati</taxon>
        <taxon>Chloroflexota</taxon>
        <taxon>Caldilineae</taxon>
        <taxon>Caldilineales</taxon>
        <taxon>Caldilineaceae</taxon>
    </lineage>
</organism>
<evidence type="ECO:0000256" key="3">
    <source>
        <dbReference type="ARBA" id="ARBA00022723"/>
    </source>
</evidence>
<keyword evidence="3" id="KW-0479">Metal-binding</keyword>
<dbReference type="Gene3D" id="3.40.50.1980">
    <property type="entry name" value="Nitrogenase molybdenum iron protein domain"/>
    <property type="match status" value="3"/>
</dbReference>
<dbReference type="InterPro" id="IPR050492">
    <property type="entry name" value="Bact_metal-bind_prot9"/>
</dbReference>
<feature type="compositionally biased region" description="Acidic residues" evidence="6">
    <location>
        <begin position="273"/>
        <end position="289"/>
    </location>
</feature>
<reference evidence="7" key="1">
    <citation type="submission" date="2019-09" db="EMBL/GenBank/DDBJ databases">
        <title>Characterisation of the sponge microbiome using genome-centric metagenomics.</title>
        <authorList>
            <person name="Engelberts J.P."/>
            <person name="Robbins S.J."/>
            <person name="De Goeij J.M."/>
            <person name="Aranda M."/>
            <person name="Bell S.C."/>
            <person name="Webster N.S."/>
        </authorList>
    </citation>
    <scope>NUCLEOTIDE SEQUENCE</scope>
    <source>
        <strain evidence="7">SB0662_bin_9</strain>
    </source>
</reference>
<keyword evidence="2 5" id="KW-0813">Transport</keyword>
<comment type="similarity">
    <text evidence="5">Belongs to the bacterial solute-binding protein 9 family.</text>
</comment>
<dbReference type="EMBL" id="VXPY01000005">
    <property type="protein sequence ID" value="MYD88818.1"/>
    <property type="molecule type" value="Genomic_DNA"/>
</dbReference>
<dbReference type="PRINTS" id="PR00690">
    <property type="entry name" value="ADHESNFAMILY"/>
</dbReference>
<dbReference type="PANTHER" id="PTHR42953:SF1">
    <property type="entry name" value="METAL-BINDING PROTEIN HI_0362-RELATED"/>
    <property type="match status" value="1"/>
</dbReference>
<protein>
    <submittedName>
        <fullName evidence="7">Zinc ABC transporter substrate-binding protein</fullName>
    </submittedName>
</protein>
<dbReference type="InterPro" id="IPR006128">
    <property type="entry name" value="Lipoprotein_PsaA-like"/>
</dbReference>
<dbReference type="PRINTS" id="PR00691">
    <property type="entry name" value="ADHESINB"/>
</dbReference>
<dbReference type="InterPro" id="IPR006129">
    <property type="entry name" value="AdhesinB"/>
</dbReference>
<evidence type="ECO:0000256" key="6">
    <source>
        <dbReference type="SAM" id="MobiDB-lite"/>
    </source>
</evidence>
<accession>A0A6B1DN35</accession>
<dbReference type="GO" id="GO:0030001">
    <property type="term" value="P:metal ion transport"/>
    <property type="evidence" value="ECO:0007669"/>
    <property type="project" value="InterPro"/>
</dbReference>
<dbReference type="GO" id="GO:0030313">
    <property type="term" value="C:cell envelope"/>
    <property type="evidence" value="ECO:0007669"/>
    <property type="project" value="UniProtKB-SubCell"/>
</dbReference>
<feature type="region of interest" description="Disordered" evidence="6">
    <location>
        <begin position="218"/>
        <end position="308"/>
    </location>
</feature>
<comment type="subcellular location">
    <subcellularLocation>
        <location evidence="1">Cell envelope</location>
    </subcellularLocation>
</comment>
<keyword evidence="4" id="KW-0732">Signal</keyword>